<evidence type="ECO:0000313" key="2">
    <source>
        <dbReference type="EMBL" id="MBB3981229.1"/>
    </source>
</evidence>
<evidence type="ECO:0000313" key="3">
    <source>
        <dbReference type="Proteomes" id="UP000552757"/>
    </source>
</evidence>
<gene>
    <name evidence="2" type="ORF">GGR44_000876</name>
</gene>
<comment type="caution">
    <text evidence="2">The sequence shown here is derived from an EMBL/GenBank/DDBJ whole genome shotgun (WGS) entry which is preliminary data.</text>
</comment>
<dbReference type="Proteomes" id="UP000552757">
    <property type="component" value="Unassembled WGS sequence"/>
</dbReference>
<feature type="transmembrane region" description="Helical" evidence="1">
    <location>
        <begin position="387"/>
        <end position="411"/>
    </location>
</feature>
<feature type="transmembrane region" description="Helical" evidence="1">
    <location>
        <begin position="360"/>
        <end position="381"/>
    </location>
</feature>
<dbReference type="InterPro" id="IPR021830">
    <property type="entry name" value="DUF3422"/>
</dbReference>
<dbReference type="Pfam" id="PF11902">
    <property type="entry name" value="DUF3422"/>
    <property type="match status" value="1"/>
</dbReference>
<accession>A0A7W6GPP6</accession>
<organism evidence="2 3">
    <name type="scientific">Sphingobium fontiphilum</name>
    <dbReference type="NCBI Taxonomy" id="944425"/>
    <lineage>
        <taxon>Bacteria</taxon>
        <taxon>Pseudomonadati</taxon>
        <taxon>Pseudomonadota</taxon>
        <taxon>Alphaproteobacteria</taxon>
        <taxon>Sphingomonadales</taxon>
        <taxon>Sphingomonadaceae</taxon>
        <taxon>Sphingobium</taxon>
    </lineage>
</organism>
<name>A0A7W6GPP6_9SPHN</name>
<protein>
    <submittedName>
        <fullName evidence="2">Putative membrane-anchored protein</fullName>
    </submittedName>
</protein>
<keyword evidence="1" id="KW-0812">Transmembrane</keyword>
<proteinExistence type="predicted"/>
<reference evidence="2 3" key="1">
    <citation type="submission" date="2020-08" db="EMBL/GenBank/DDBJ databases">
        <title>Genomic Encyclopedia of Type Strains, Phase IV (KMG-IV): sequencing the most valuable type-strain genomes for metagenomic binning, comparative biology and taxonomic classification.</title>
        <authorList>
            <person name="Goeker M."/>
        </authorList>
    </citation>
    <scope>NUCLEOTIDE SEQUENCE [LARGE SCALE GENOMIC DNA]</scope>
    <source>
        <strain evidence="2 3">DSM 29348</strain>
    </source>
</reference>
<keyword evidence="1" id="KW-0472">Membrane</keyword>
<dbReference type="RefSeq" id="WP_183954259.1">
    <property type="nucleotide sequence ID" value="NZ_JACIEB010000002.1"/>
</dbReference>
<dbReference type="AlphaFoldDB" id="A0A7W6GPP6"/>
<keyword evidence="3" id="KW-1185">Reference proteome</keyword>
<sequence length="431" mass="46988">MRFVEHPQRRQVVGEMHLRRFPLLTLPAQALQIVHMLEEGERAREMEALATLTCPCRSDGARHLEARWSDDARITWEGHSEAGTATLTLTGPDALPLDWRLPDEGPAAQALRWIEQLPGQAIRATHVIMVDDEATAQAIVDAAAFSPSHLVSCHVSGGARIWSDFRIHADGYGRLVIAANGLSSGDLARCVQKLQELGNYRNMALTGLPVAQNGWSQLASIGEALERTGRALRDGRERDDDLLDALTMQSATLLSIASACDFRMSATAAYARIVADRLAELDVRPIAGFQSLSDFTGRRFNPAMRTCSAFAERLALLGGRAAQFTGLLRTRIETHIENQNARLLTSMDASARMQLRLQHLVEGLSVVAISYYALGLLSYPLKAVEKIAPALSSTLALGLAAPIVVLTISALMGRMRRKLISTGDNRPQEGS</sequence>
<evidence type="ECO:0000256" key="1">
    <source>
        <dbReference type="SAM" id="Phobius"/>
    </source>
</evidence>
<dbReference type="EMBL" id="JACIEB010000002">
    <property type="protein sequence ID" value="MBB3981229.1"/>
    <property type="molecule type" value="Genomic_DNA"/>
</dbReference>
<keyword evidence="1" id="KW-1133">Transmembrane helix</keyword>